<dbReference type="Pfam" id="PF02834">
    <property type="entry name" value="LigT_PEase"/>
    <property type="match status" value="1"/>
</dbReference>
<evidence type="ECO:0000256" key="2">
    <source>
        <dbReference type="HAMAP-Rule" id="MF_01940"/>
    </source>
</evidence>
<organism evidence="4 5">
    <name type="scientific">Oxyplasma meridianum</name>
    <dbReference type="NCBI Taxonomy" id="3073602"/>
    <lineage>
        <taxon>Archaea</taxon>
        <taxon>Methanobacteriati</taxon>
        <taxon>Thermoplasmatota</taxon>
        <taxon>Thermoplasmata</taxon>
        <taxon>Thermoplasmatales</taxon>
        <taxon>Thermoplasmataceae</taxon>
        <taxon>Oxyplasma</taxon>
    </lineage>
</organism>
<dbReference type="KEGG" id="omr:OXIME_001315"/>
<dbReference type="GO" id="GO:0004113">
    <property type="term" value="F:2',3'-cyclic-nucleotide 3'-phosphodiesterase activity"/>
    <property type="evidence" value="ECO:0007669"/>
    <property type="project" value="InterPro"/>
</dbReference>
<protein>
    <recommendedName>
        <fullName evidence="2">RNA 2',3'-cyclic phosphodiesterase</fullName>
        <shortName evidence="2">RNA 2',3'-CPDase</shortName>
        <ecNumber evidence="2">3.1.4.58</ecNumber>
    </recommendedName>
</protein>
<name>A0AAX4NGW9_9ARCH</name>
<dbReference type="SUPFAM" id="SSF55144">
    <property type="entry name" value="LigT-like"/>
    <property type="match status" value="1"/>
</dbReference>
<feature type="short sequence motif" description="HXTX 1" evidence="2">
    <location>
        <begin position="39"/>
        <end position="42"/>
    </location>
</feature>
<dbReference type="Proteomes" id="UP001451606">
    <property type="component" value="Chromosome"/>
</dbReference>
<accession>A0AAX4NGW9</accession>
<evidence type="ECO:0000256" key="1">
    <source>
        <dbReference type="ARBA" id="ARBA00022801"/>
    </source>
</evidence>
<dbReference type="AlphaFoldDB" id="A0AAX4NGW9"/>
<comment type="catalytic activity">
    <reaction evidence="2">
        <text>a 3'-end 2',3'-cyclophospho-ribonucleotide-RNA + H2O = a 3'-end 2'-phospho-ribonucleotide-RNA + H(+)</text>
        <dbReference type="Rhea" id="RHEA:11828"/>
        <dbReference type="Rhea" id="RHEA-COMP:10464"/>
        <dbReference type="Rhea" id="RHEA-COMP:17353"/>
        <dbReference type="ChEBI" id="CHEBI:15377"/>
        <dbReference type="ChEBI" id="CHEBI:15378"/>
        <dbReference type="ChEBI" id="CHEBI:83064"/>
        <dbReference type="ChEBI" id="CHEBI:173113"/>
        <dbReference type="EC" id="3.1.4.58"/>
    </reaction>
</comment>
<keyword evidence="1 2" id="KW-0378">Hydrolase</keyword>
<feature type="active site" description="Proton acceptor" evidence="2">
    <location>
        <position position="120"/>
    </location>
</feature>
<feature type="short sequence motif" description="HXTX 2" evidence="2">
    <location>
        <begin position="120"/>
        <end position="123"/>
    </location>
</feature>
<dbReference type="Gene3D" id="3.90.1140.10">
    <property type="entry name" value="Cyclic phosphodiesterase"/>
    <property type="match status" value="1"/>
</dbReference>
<feature type="active site" description="Proton donor" evidence="2">
    <location>
        <position position="39"/>
    </location>
</feature>
<dbReference type="InterPro" id="IPR009097">
    <property type="entry name" value="Cyclic_Pdiesterase"/>
</dbReference>
<gene>
    <name evidence="4" type="primary">thpR</name>
    <name evidence="4" type="ORF">OXIME_001315</name>
</gene>
<dbReference type="EMBL" id="CP133772">
    <property type="protein sequence ID" value="WYY00732.1"/>
    <property type="molecule type" value="Genomic_DNA"/>
</dbReference>
<evidence type="ECO:0000313" key="5">
    <source>
        <dbReference type="Proteomes" id="UP001451606"/>
    </source>
</evidence>
<dbReference type="GeneID" id="95968052"/>
<dbReference type="EC" id="3.1.4.58" evidence="2"/>
<evidence type="ECO:0000313" key="4">
    <source>
        <dbReference type="EMBL" id="WYY00732.1"/>
    </source>
</evidence>
<dbReference type="NCBIfam" id="TIGR02258">
    <property type="entry name" value="2_5_ligase"/>
    <property type="match status" value="1"/>
</dbReference>
<dbReference type="InterPro" id="IPR004175">
    <property type="entry name" value="RNA_CPDase"/>
</dbReference>
<sequence length="173" mass="19406">MLVRCFIASPIPIDGEIYSLLKQVSMFPSLRVPNTENLHLTYLFLGEIDEKKAVDISESIIKPALKRVESGFSRITVFPDASRPRVLVLLLHNPEIIGIYRSISEILPQFASGSKKFLPHVTIGRFGKNAVMPDINKLKIPEKKVLIARICLYKSTLTESGPVYKDIACNQLI</sequence>
<dbReference type="RefSeq" id="WP_393971065.1">
    <property type="nucleotide sequence ID" value="NZ_CP133772.1"/>
</dbReference>
<dbReference type="PANTHER" id="PTHR35561">
    <property type="entry name" value="RNA 2',3'-CYCLIC PHOSPHODIESTERASE"/>
    <property type="match status" value="1"/>
</dbReference>
<feature type="domain" description="Phosphoesterase HXTX" evidence="3">
    <location>
        <begin position="16"/>
        <end position="87"/>
    </location>
</feature>
<dbReference type="GO" id="GO:0008664">
    <property type="term" value="F:RNA 2',3'-cyclic 3'-phosphodiesterase activity"/>
    <property type="evidence" value="ECO:0007669"/>
    <property type="project" value="UniProtKB-EC"/>
</dbReference>
<comment type="similarity">
    <text evidence="2">Belongs to the 2H phosphoesterase superfamily. ThpR family.</text>
</comment>
<dbReference type="InterPro" id="IPR014051">
    <property type="entry name" value="Phosphoesterase_HXTX"/>
</dbReference>
<comment type="function">
    <text evidence="2">Hydrolyzes RNA 2',3'-cyclic phosphodiester to an RNA 2'-phosphomonoester.</text>
</comment>
<dbReference type="HAMAP" id="MF_01940">
    <property type="entry name" value="RNA_CPDase"/>
    <property type="match status" value="1"/>
</dbReference>
<proteinExistence type="inferred from homology"/>
<keyword evidence="5" id="KW-1185">Reference proteome</keyword>
<reference evidence="4 5" key="1">
    <citation type="submission" date="2023-09" db="EMBL/GenBank/DDBJ databases">
        <authorList>
            <person name="Golyshina O.V."/>
            <person name="Lunev E.A."/>
            <person name="Bargiela R."/>
            <person name="Gaines M.C."/>
            <person name="Daum B."/>
            <person name="Bale N.J."/>
            <person name="Koenen M."/>
            <person name="Sinninghe Damst J.S."/>
            <person name="Yakimov M."/>
            <person name="Golyshin P.N."/>
        </authorList>
    </citation>
    <scope>NUCLEOTIDE SEQUENCE [LARGE SCALE GENOMIC DNA]</scope>
    <source>
        <strain evidence="4 5">M1</strain>
    </source>
</reference>
<evidence type="ECO:0000259" key="3">
    <source>
        <dbReference type="Pfam" id="PF02834"/>
    </source>
</evidence>
<dbReference type="PANTHER" id="PTHR35561:SF1">
    <property type="entry name" value="RNA 2',3'-CYCLIC PHOSPHODIESTERASE"/>
    <property type="match status" value="1"/>
</dbReference>